<keyword evidence="4" id="KW-0413">Isomerase</keyword>
<evidence type="ECO:0000313" key="11">
    <source>
        <dbReference type="Proteomes" id="UP000012073"/>
    </source>
</evidence>
<dbReference type="OrthoDB" id="5818at2759"/>
<comment type="similarity">
    <text evidence="1">Belongs to the pseudouridine synthase Pus10 family.</text>
</comment>
<dbReference type="Pfam" id="PF21237">
    <property type="entry name" value="Pus10_N_euk"/>
    <property type="match status" value="1"/>
</dbReference>
<dbReference type="GO" id="GO:0003723">
    <property type="term" value="F:RNA binding"/>
    <property type="evidence" value="ECO:0007669"/>
    <property type="project" value="InterPro"/>
</dbReference>
<sequence>MSLVSLLPTACPRCILRLQNIRTPPSYTRPIRPTPPCSLCLGILQDPALTALITALRPHLSALRHDRRFKINASLPISASLLRDRAARHVLHHANLHPASPTDPHNVSLREAVKWAVCARVHDAFGMRYHPDAQLFVDLSFSHTPSNSDAAFVHTDPANPHKRRRLQNDVSATAVVRAAAAMTDQQFVETMGPRFFPPPPIEQPAEVAVSVYVAPVLFAGRYNKLSRVVSQTPWFVDAPPAASGLAAIARANEGKVTDQYGRRKRTELSVEDAATAGIREVLNPDKATFTAGGREDVDVRMLGKGRPFVVEVINPKIVPALIEEEMVERMRALAASVSSSVVIRDFRMVSKEYFAQMRSFEMEKKKCYRCVVWTRREVGSEELKDKLEVQGGFMLRQKTPLRVLHRRTQAVRERCIFEARLTRVVSPNFFVMDVVAAAGTYIKEFVHGDHGRTLPNVAQLLDCDADIVQLDVTDIYTDSEKR</sequence>
<dbReference type="OMA" id="LVISCQR"/>
<evidence type="ECO:0000256" key="1">
    <source>
        <dbReference type="ARBA" id="ARBA00009652"/>
    </source>
</evidence>
<feature type="domain" description="Pus10-like C-terminal" evidence="9">
    <location>
        <begin position="219"/>
        <end position="475"/>
    </location>
</feature>
<reference evidence="11" key="1">
    <citation type="journal article" date="2013" name="Proc. Natl. Acad. Sci. U.S.A.">
        <title>Genome structure and metabolic features in the red seaweed Chondrus crispus shed light on evolution of the Archaeplastida.</title>
        <authorList>
            <person name="Collen J."/>
            <person name="Porcel B."/>
            <person name="Carre W."/>
            <person name="Ball S.G."/>
            <person name="Chaparro C."/>
            <person name="Tonon T."/>
            <person name="Barbeyron T."/>
            <person name="Michel G."/>
            <person name="Noel B."/>
            <person name="Valentin K."/>
            <person name="Elias M."/>
            <person name="Artiguenave F."/>
            <person name="Arun A."/>
            <person name="Aury J.M."/>
            <person name="Barbosa-Neto J.F."/>
            <person name="Bothwell J.H."/>
            <person name="Bouget F.Y."/>
            <person name="Brillet L."/>
            <person name="Cabello-Hurtado F."/>
            <person name="Capella-Gutierrez S."/>
            <person name="Charrier B."/>
            <person name="Cladiere L."/>
            <person name="Cock J.M."/>
            <person name="Coelho S.M."/>
            <person name="Colleoni C."/>
            <person name="Czjzek M."/>
            <person name="Da Silva C."/>
            <person name="Delage L."/>
            <person name="Denoeud F."/>
            <person name="Deschamps P."/>
            <person name="Dittami S.M."/>
            <person name="Gabaldon T."/>
            <person name="Gachon C.M."/>
            <person name="Groisillier A."/>
            <person name="Herve C."/>
            <person name="Jabbari K."/>
            <person name="Katinka M."/>
            <person name="Kloareg B."/>
            <person name="Kowalczyk N."/>
            <person name="Labadie K."/>
            <person name="Leblanc C."/>
            <person name="Lopez P.J."/>
            <person name="McLachlan D.H."/>
            <person name="Meslet-Cladiere L."/>
            <person name="Moustafa A."/>
            <person name="Nehr Z."/>
            <person name="Nyvall Collen P."/>
            <person name="Panaud O."/>
            <person name="Partensky F."/>
            <person name="Poulain J."/>
            <person name="Rensing S.A."/>
            <person name="Rousvoal S."/>
            <person name="Samson G."/>
            <person name="Symeonidi A."/>
            <person name="Weissenbach J."/>
            <person name="Zambounis A."/>
            <person name="Wincker P."/>
            <person name="Boyen C."/>
        </authorList>
    </citation>
    <scope>NUCLEOTIDE SEQUENCE [LARGE SCALE GENOMIC DNA]</scope>
    <source>
        <strain evidence="11">cv. Stackhouse</strain>
    </source>
</reference>
<dbReference type="EC" id="5.4.99.25" evidence="2"/>
<dbReference type="KEGG" id="ccp:CHC_T00005989001"/>
<dbReference type="PhylomeDB" id="R7QGX4"/>
<dbReference type="InterPro" id="IPR048741">
    <property type="entry name" value="Pus10-like_C"/>
</dbReference>
<dbReference type="SUPFAM" id="SSF55120">
    <property type="entry name" value="Pseudouridine synthase"/>
    <property type="match status" value="1"/>
</dbReference>
<organism evidence="10 11">
    <name type="scientific">Chondrus crispus</name>
    <name type="common">Carrageen Irish moss</name>
    <name type="synonym">Polymorpha crispa</name>
    <dbReference type="NCBI Taxonomy" id="2769"/>
    <lineage>
        <taxon>Eukaryota</taxon>
        <taxon>Rhodophyta</taxon>
        <taxon>Florideophyceae</taxon>
        <taxon>Rhodymeniophycidae</taxon>
        <taxon>Gigartinales</taxon>
        <taxon>Gigartinaceae</taxon>
        <taxon>Chondrus</taxon>
    </lineage>
</organism>
<dbReference type="Gramene" id="CDF37777">
    <property type="protein sequence ID" value="CDF37777"/>
    <property type="gene ID" value="CHC_T00005989001"/>
</dbReference>
<dbReference type="EMBL" id="HG001867">
    <property type="protein sequence ID" value="CDF37777.1"/>
    <property type="molecule type" value="Genomic_DNA"/>
</dbReference>
<dbReference type="FunFam" id="3.30.70.2510:FF:000001">
    <property type="entry name" value="tRNA pseudouridine synthase Pus10"/>
    <property type="match status" value="1"/>
</dbReference>
<evidence type="ECO:0000256" key="6">
    <source>
        <dbReference type="ARBA" id="ARBA00079393"/>
    </source>
</evidence>
<dbReference type="GeneID" id="17325366"/>
<protein>
    <recommendedName>
        <fullName evidence="2">tRNA pseudouridine(55) synthase</fullName>
        <ecNumber evidence="2">5.4.99.25</ecNumber>
    </recommendedName>
    <alternativeName>
        <fullName evidence="7">tRNA pseudouridine 55 synthase</fullName>
    </alternativeName>
    <alternativeName>
        <fullName evidence="5">tRNA pseudouridylate synthase</fullName>
    </alternativeName>
    <alternativeName>
        <fullName evidence="6">tRNA-uridine isomerase</fullName>
    </alternativeName>
</protein>
<dbReference type="InterPro" id="IPR020103">
    <property type="entry name" value="PsdUridine_synth_cat_dom_sf"/>
</dbReference>
<evidence type="ECO:0000259" key="9">
    <source>
        <dbReference type="Pfam" id="PF21238"/>
    </source>
</evidence>
<dbReference type="RefSeq" id="XP_005717648.1">
    <property type="nucleotide sequence ID" value="XM_005717591.1"/>
</dbReference>
<evidence type="ECO:0000256" key="3">
    <source>
        <dbReference type="ARBA" id="ARBA00022694"/>
    </source>
</evidence>
<accession>R7QGX4</accession>
<dbReference type="AlphaFoldDB" id="R7QGX4"/>
<evidence type="ECO:0000259" key="8">
    <source>
        <dbReference type="Pfam" id="PF21237"/>
    </source>
</evidence>
<proteinExistence type="inferred from homology"/>
<keyword evidence="11" id="KW-1185">Reference proteome</keyword>
<dbReference type="NCBIfam" id="TIGR01213">
    <property type="entry name" value="pseudo_Pus10arc"/>
    <property type="match status" value="1"/>
</dbReference>
<dbReference type="STRING" id="2769.R7QGX4"/>
<dbReference type="Pfam" id="PF21238">
    <property type="entry name" value="Pus10_C"/>
    <property type="match status" value="1"/>
</dbReference>
<dbReference type="GO" id="GO:0031119">
    <property type="term" value="P:tRNA pseudouridine synthesis"/>
    <property type="evidence" value="ECO:0007669"/>
    <property type="project" value="UniProtKB-ARBA"/>
</dbReference>
<evidence type="ECO:0000256" key="5">
    <source>
        <dbReference type="ARBA" id="ARBA00075270"/>
    </source>
</evidence>
<dbReference type="Proteomes" id="UP000012073">
    <property type="component" value="Unassembled WGS sequence"/>
</dbReference>
<evidence type="ECO:0000256" key="2">
    <source>
        <dbReference type="ARBA" id="ARBA00012787"/>
    </source>
</evidence>
<dbReference type="GO" id="GO:0160148">
    <property type="term" value="F:tRNA pseudouridine(55) synthase activity"/>
    <property type="evidence" value="ECO:0007669"/>
    <property type="project" value="UniProtKB-EC"/>
</dbReference>
<dbReference type="Gene3D" id="3.30.70.2510">
    <property type="match status" value="1"/>
</dbReference>
<evidence type="ECO:0000313" key="10">
    <source>
        <dbReference type="EMBL" id="CDF37777.1"/>
    </source>
</evidence>
<evidence type="ECO:0000256" key="7">
    <source>
        <dbReference type="ARBA" id="ARBA00083669"/>
    </source>
</evidence>
<dbReference type="InterPro" id="IPR048742">
    <property type="entry name" value="Pus10_N_euk"/>
</dbReference>
<evidence type="ECO:0000256" key="4">
    <source>
        <dbReference type="ARBA" id="ARBA00023235"/>
    </source>
</evidence>
<dbReference type="FunFam" id="3.30.70.3190:FF:000001">
    <property type="entry name" value="tRNA pseudouridine synthase Pus10"/>
    <property type="match status" value="1"/>
</dbReference>
<feature type="domain" description="Pus10 N-terminal eukaryotes" evidence="8">
    <location>
        <begin position="37"/>
        <end position="201"/>
    </location>
</feature>
<name>R7QGX4_CHOCR</name>
<gene>
    <name evidence="10" type="ORF">CHC_T00005989001</name>
</gene>
<dbReference type="PANTHER" id="PTHR21568">
    <property type="entry name" value="TRNA PSEUDOURIDINE SYNTHASE PUS10"/>
    <property type="match status" value="1"/>
</dbReference>
<dbReference type="Gene3D" id="3.30.70.3190">
    <property type="match status" value="1"/>
</dbReference>
<dbReference type="InterPro" id="IPR039894">
    <property type="entry name" value="Pus10-like"/>
</dbReference>
<dbReference type="PANTHER" id="PTHR21568:SF0">
    <property type="entry name" value="TRNA PSEUDOURIDINE SYNTHASE PUS10"/>
    <property type="match status" value="1"/>
</dbReference>
<keyword evidence="3" id="KW-0819">tRNA processing</keyword>